<evidence type="ECO:0000313" key="4">
    <source>
        <dbReference type="Proteomes" id="UP000019678"/>
    </source>
</evidence>
<evidence type="ECO:0000259" key="2">
    <source>
        <dbReference type="PROSITE" id="PS51782"/>
    </source>
</evidence>
<dbReference type="Proteomes" id="UP000019678">
    <property type="component" value="Unassembled WGS sequence"/>
</dbReference>
<dbReference type="OrthoDB" id="5523612at2"/>
<protein>
    <recommendedName>
        <fullName evidence="2">LysM domain-containing protein</fullName>
    </recommendedName>
</protein>
<feature type="compositionally biased region" description="Low complexity" evidence="1">
    <location>
        <begin position="170"/>
        <end position="182"/>
    </location>
</feature>
<keyword evidence="4" id="KW-1185">Reference proteome</keyword>
<feature type="domain" description="LysM" evidence="2">
    <location>
        <begin position="209"/>
        <end position="254"/>
    </location>
</feature>
<comment type="caution">
    <text evidence="3">The sequence shown here is derived from an EMBL/GenBank/DDBJ whole genome shotgun (WGS) entry which is preliminary data.</text>
</comment>
<dbReference type="eggNOG" id="COG1388">
    <property type="taxonomic scope" value="Bacteria"/>
</dbReference>
<gene>
    <name evidence="3" type="ORF">CAP_6463</name>
</gene>
<reference evidence="3 4" key="1">
    <citation type="submission" date="2013-05" db="EMBL/GenBank/DDBJ databases">
        <title>Genome assembly of Chondromyces apiculatus DSM 436.</title>
        <authorList>
            <person name="Sharma G."/>
            <person name="Khatri I."/>
            <person name="Kaur C."/>
            <person name="Mayilraj S."/>
            <person name="Subramanian S."/>
        </authorList>
    </citation>
    <scope>NUCLEOTIDE SEQUENCE [LARGE SCALE GENOMIC DNA]</scope>
    <source>
        <strain evidence="3 4">DSM 436</strain>
    </source>
</reference>
<evidence type="ECO:0000313" key="3">
    <source>
        <dbReference type="EMBL" id="EYF02883.1"/>
    </source>
</evidence>
<sequence length="315" mass="33612">MRAALVLLRQLARDRAVMVELRRLWANEVGRSAIHAVRDDEVLRQLAEQIARGAFTVASVHEPAPDLAVPTLGALLEGSAEQSPLPVPAALTHFIEVRVVLASGEGVGSVALEVVLPTEEVQRATTDGEGMARLDAIPAGTCVVRCTWSNPSRAETLAFVGLKSGSGAAGDEAHGAAAGQAAPPLRPKTPEDEGEAQKPSGKYVVSQVERRKVGTGDTLASLAESVGITWKELAKFNFGTDDPKKINAALRRVVGCTKKTKDGKNYRFDDTDDPGIVLLPSPFELKGLSTGTQHTIVVNKVELTKKRPARWTFSM</sequence>
<accession>A0A017T0Y1</accession>
<name>A0A017T0Y1_9BACT</name>
<dbReference type="InterPro" id="IPR018392">
    <property type="entry name" value="LysM"/>
</dbReference>
<dbReference type="AlphaFoldDB" id="A0A017T0Y1"/>
<dbReference type="EMBL" id="ASRX01000054">
    <property type="protein sequence ID" value="EYF02883.1"/>
    <property type="molecule type" value="Genomic_DNA"/>
</dbReference>
<dbReference type="Pfam" id="PF01476">
    <property type="entry name" value="LysM"/>
    <property type="match status" value="1"/>
</dbReference>
<evidence type="ECO:0000256" key="1">
    <source>
        <dbReference type="SAM" id="MobiDB-lite"/>
    </source>
</evidence>
<dbReference type="STRING" id="1192034.CAP_6463"/>
<dbReference type="PROSITE" id="PS51782">
    <property type="entry name" value="LYSM"/>
    <property type="match status" value="1"/>
</dbReference>
<proteinExistence type="predicted"/>
<dbReference type="CDD" id="cd00118">
    <property type="entry name" value="LysM"/>
    <property type="match status" value="1"/>
</dbReference>
<organism evidence="3 4">
    <name type="scientific">Chondromyces apiculatus DSM 436</name>
    <dbReference type="NCBI Taxonomy" id="1192034"/>
    <lineage>
        <taxon>Bacteria</taxon>
        <taxon>Pseudomonadati</taxon>
        <taxon>Myxococcota</taxon>
        <taxon>Polyangia</taxon>
        <taxon>Polyangiales</taxon>
        <taxon>Polyangiaceae</taxon>
        <taxon>Chondromyces</taxon>
    </lineage>
</organism>
<feature type="region of interest" description="Disordered" evidence="1">
    <location>
        <begin position="170"/>
        <end position="203"/>
    </location>
</feature>